<evidence type="ECO:0000313" key="3">
    <source>
        <dbReference type="Proteomes" id="UP001597277"/>
    </source>
</evidence>
<feature type="transmembrane region" description="Helical" evidence="1">
    <location>
        <begin position="160"/>
        <end position="179"/>
    </location>
</feature>
<dbReference type="Proteomes" id="UP001597277">
    <property type="component" value="Unassembled WGS sequence"/>
</dbReference>
<accession>A0ABW4L229</accession>
<keyword evidence="1" id="KW-0472">Membrane</keyword>
<evidence type="ECO:0000256" key="1">
    <source>
        <dbReference type="SAM" id="Phobius"/>
    </source>
</evidence>
<feature type="transmembrane region" description="Helical" evidence="1">
    <location>
        <begin position="39"/>
        <end position="64"/>
    </location>
</feature>
<keyword evidence="1" id="KW-0812">Transmembrane</keyword>
<proteinExistence type="predicted"/>
<feature type="transmembrane region" description="Helical" evidence="1">
    <location>
        <begin position="185"/>
        <end position="205"/>
    </location>
</feature>
<name>A0ABW4L229_9MICO</name>
<organism evidence="2 3">
    <name type="scientific">Georgenia deserti</name>
    <dbReference type="NCBI Taxonomy" id="2093781"/>
    <lineage>
        <taxon>Bacteria</taxon>
        <taxon>Bacillati</taxon>
        <taxon>Actinomycetota</taxon>
        <taxon>Actinomycetes</taxon>
        <taxon>Micrococcales</taxon>
        <taxon>Bogoriellaceae</taxon>
        <taxon>Georgenia</taxon>
    </lineage>
</organism>
<dbReference type="RefSeq" id="WP_388003009.1">
    <property type="nucleotide sequence ID" value="NZ_JBHUEE010000002.1"/>
</dbReference>
<gene>
    <name evidence="2" type="ORF">ACFSE6_05170</name>
</gene>
<sequence length="219" mass="22215">MTSTSLFRLAALAAVVAGALFAGIQFIHPDDDVATVTTGAWALVAALTFVMALAGLVGVTGLYLRQVERSGLLGLIGYALLALFFLLTCAFTFVETLILPVLADEAPEFVGNVLGLFNGDGTDGSLGALELLGPTSGVLYLAGGVLFGVAAFRAGVTARWAGLLLAVGAVLPVLTGFLPHAVARFAALPVGMALVGLGLSLWTAASTRQSRTPPVAATS</sequence>
<reference evidence="3" key="1">
    <citation type="journal article" date="2019" name="Int. J. Syst. Evol. Microbiol.">
        <title>The Global Catalogue of Microorganisms (GCM) 10K type strain sequencing project: providing services to taxonomists for standard genome sequencing and annotation.</title>
        <authorList>
            <consortium name="The Broad Institute Genomics Platform"/>
            <consortium name="The Broad Institute Genome Sequencing Center for Infectious Disease"/>
            <person name="Wu L."/>
            <person name="Ma J."/>
        </authorList>
    </citation>
    <scope>NUCLEOTIDE SEQUENCE [LARGE SCALE GENOMIC DNA]</scope>
    <source>
        <strain evidence="3">JCM 17130</strain>
    </source>
</reference>
<keyword evidence="1" id="KW-1133">Transmembrane helix</keyword>
<evidence type="ECO:0008006" key="4">
    <source>
        <dbReference type="Google" id="ProtNLM"/>
    </source>
</evidence>
<comment type="caution">
    <text evidence="2">The sequence shown here is derived from an EMBL/GenBank/DDBJ whole genome shotgun (WGS) entry which is preliminary data.</text>
</comment>
<evidence type="ECO:0000313" key="2">
    <source>
        <dbReference type="EMBL" id="MFD1717214.1"/>
    </source>
</evidence>
<dbReference type="EMBL" id="JBHUEE010000002">
    <property type="protein sequence ID" value="MFD1717214.1"/>
    <property type="molecule type" value="Genomic_DNA"/>
</dbReference>
<feature type="transmembrane region" description="Helical" evidence="1">
    <location>
        <begin position="131"/>
        <end position="153"/>
    </location>
</feature>
<protein>
    <recommendedName>
        <fullName evidence="4">DUF4386 family protein</fullName>
    </recommendedName>
</protein>
<keyword evidence="3" id="KW-1185">Reference proteome</keyword>
<feature type="transmembrane region" description="Helical" evidence="1">
    <location>
        <begin position="71"/>
        <end position="94"/>
    </location>
</feature>